<dbReference type="Gene3D" id="3.20.20.100">
    <property type="entry name" value="NADP-dependent oxidoreductase domain"/>
    <property type="match status" value="1"/>
</dbReference>
<evidence type="ECO:0000313" key="2">
    <source>
        <dbReference type="EMBL" id="MCK0538458.1"/>
    </source>
</evidence>
<comment type="caution">
    <text evidence="2">The sequence shown here is derived from an EMBL/GenBank/DDBJ whole genome shotgun (WGS) entry which is preliminary data.</text>
</comment>
<dbReference type="Pfam" id="PF00248">
    <property type="entry name" value="Aldo_ket_red"/>
    <property type="match status" value="1"/>
</dbReference>
<dbReference type="InterPro" id="IPR036812">
    <property type="entry name" value="NAD(P)_OxRdtase_dom_sf"/>
</dbReference>
<dbReference type="EMBL" id="JALKII010000009">
    <property type="protein sequence ID" value="MCK0538458.1"/>
    <property type="molecule type" value="Genomic_DNA"/>
</dbReference>
<dbReference type="PANTHER" id="PTHR43364">
    <property type="entry name" value="NADH-SPECIFIC METHYLGLYOXAL REDUCTASE-RELATED"/>
    <property type="match status" value="1"/>
</dbReference>
<protein>
    <submittedName>
        <fullName evidence="2">Aldo/keto reductase</fullName>
    </submittedName>
</protein>
<organism evidence="2 3">
    <name type="scientific">Alcanivorax quisquiliarum</name>
    <dbReference type="NCBI Taxonomy" id="2933565"/>
    <lineage>
        <taxon>Bacteria</taxon>
        <taxon>Pseudomonadati</taxon>
        <taxon>Pseudomonadota</taxon>
        <taxon>Gammaproteobacteria</taxon>
        <taxon>Oceanospirillales</taxon>
        <taxon>Alcanivoracaceae</taxon>
        <taxon>Alcanivorax</taxon>
    </lineage>
</organism>
<evidence type="ECO:0000259" key="1">
    <source>
        <dbReference type="Pfam" id="PF00248"/>
    </source>
</evidence>
<dbReference type="InterPro" id="IPR050523">
    <property type="entry name" value="AKR_Detox_Biosynth"/>
</dbReference>
<accession>A0ABT0E9P0</accession>
<gene>
    <name evidence="2" type="ORF">MU846_12140</name>
</gene>
<dbReference type="CDD" id="cd19081">
    <property type="entry name" value="AKR_AKR9C1"/>
    <property type="match status" value="1"/>
</dbReference>
<feature type="domain" description="NADP-dependent oxidoreductase" evidence="1">
    <location>
        <begin position="16"/>
        <end position="312"/>
    </location>
</feature>
<dbReference type="Proteomes" id="UP001165524">
    <property type="component" value="Unassembled WGS sequence"/>
</dbReference>
<reference evidence="2" key="1">
    <citation type="submission" date="2022-04" db="EMBL/GenBank/DDBJ databases">
        <title>Alcanivorax sp. CY1518 draft genome sequence.</title>
        <authorList>
            <person name="Zhao G."/>
            <person name="An M."/>
        </authorList>
    </citation>
    <scope>NUCLEOTIDE SEQUENCE</scope>
    <source>
        <strain evidence="2">CY1518</strain>
    </source>
</reference>
<name>A0ABT0E9P0_9GAMM</name>
<keyword evidence="3" id="KW-1185">Reference proteome</keyword>
<dbReference type="InterPro" id="IPR023210">
    <property type="entry name" value="NADP_OxRdtase_dom"/>
</dbReference>
<proteinExistence type="predicted"/>
<dbReference type="RefSeq" id="WP_246953105.1">
    <property type="nucleotide sequence ID" value="NZ_JALKII010000009.1"/>
</dbReference>
<dbReference type="SUPFAM" id="SSF51430">
    <property type="entry name" value="NAD(P)-linked oxidoreductase"/>
    <property type="match status" value="1"/>
</dbReference>
<evidence type="ECO:0000313" key="3">
    <source>
        <dbReference type="Proteomes" id="UP001165524"/>
    </source>
</evidence>
<sequence>MKNRELGQSGLAIPPLMFGGNVLGWTLDEGQSFEMLDAWMDAGFTAIDTADVYSGWVPGHQGGESETIIGRWFKARGNRDKVVLATKVGMEMGPGRKGLSKAWITKAVEDSLRRLQTDYIDLYFSHADDPDVPLEESLEAYQQLIADGKVRAIGASNYSAGRLDAALQIAQEKGLPRYTVLQPSYNLYDRQDFEENLAAVCQRENLGVTPYFALASGFLTGKYRSKEDAAGRAREGMVANYFTERGDRILAALDSVSQAKNTTPAAVAIAWLMAQPAVTAPIVSATSMTQLAALKDAVSLVLDDAELKELNTASA</sequence>
<dbReference type="PANTHER" id="PTHR43364:SF6">
    <property type="entry name" value="OXIDOREDUCTASE-RELATED"/>
    <property type="match status" value="1"/>
</dbReference>